<evidence type="ECO:0000256" key="2">
    <source>
        <dbReference type="SAM" id="SignalP"/>
    </source>
</evidence>
<protein>
    <recommendedName>
        <fullName evidence="5">Receptor L-domain domain-containing protein</fullName>
    </recommendedName>
</protein>
<evidence type="ECO:0000256" key="1">
    <source>
        <dbReference type="SAM" id="Phobius"/>
    </source>
</evidence>
<keyword evidence="1" id="KW-0812">Transmembrane</keyword>
<evidence type="ECO:0000313" key="4">
    <source>
        <dbReference type="Proteomes" id="UP000184330"/>
    </source>
</evidence>
<evidence type="ECO:0000313" key="3">
    <source>
        <dbReference type="EMBL" id="CZR64659.1"/>
    </source>
</evidence>
<sequence length="465" mass="49946">MHRCSSLTWFLATGFLAPHGQAKECSFYRAIGKNLVYTQSDIDSNPSNCTTITGSILIANNFTGDLNLNGIFTITDGISIYDVDPVHVMSAPFLTSVTALDVNTVGAAGISGFDSVPMMKHMSFPNLQSIGMLEVHAGPSGVDLEFPSLTSAENVYLTGNIDNLNFKRLSSVRNDLTIVPSKLLAYGEAALLEYSNLEGSTFNAMPIDLRSLQNTKSLYLVGNITSVDVPLLVSTDGDVGTSDLHSPGVTIATNANSLSFVVLQALQGVDGDLSFSLMGSRVPANISLPALLTASNILIEPHNHQHRTPTVDCTPARTIWNSKSLSRNGTFTCHGEQPATINTQRGLGPGIIIAIGIGCALIAIVGIFLAAAFQRRKRGFEPKAQPAYEQELEERSVQARVRGIFEDVLPGYAPRVPTRVGVRRERGDVMSWGGETAVETLPGYEVGGYGGERRKDERAWAKNSN</sequence>
<keyword evidence="2" id="KW-0732">Signal</keyword>
<accession>A0A1L7XHY4</accession>
<name>A0A1L7XHY4_9HELO</name>
<organism evidence="3 4">
    <name type="scientific">Phialocephala subalpina</name>
    <dbReference type="NCBI Taxonomy" id="576137"/>
    <lineage>
        <taxon>Eukaryota</taxon>
        <taxon>Fungi</taxon>
        <taxon>Dikarya</taxon>
        <taxon>Ascomycota</taxon>
        <taxon>Pezizomycotina</taxon>
        <taxon>Leotiomycetes</taxon>
        <taxon>Helotiales</taxon>
        <taxon>Mollisiaceae</taxon>
        <taxon>Phialocephala</taxon>
        <taxon>Phialocephala fortinii species complex</taxon>
    </lineage>
</organism>
<feature type="chain" id="PRO_5012092181" description="Receptor L-domain domain-containing protein" evidence="2">
    <location>
        <begin position="23"/>
        <end position="465"/>
    </location>
</feature>
<reference evidence="3 4" key="1">
    <citation type="submission" date="2016-03" db="EMBL/GenBank/DDBJ databases">
        <authorList>
            <person name="Ploux O."/>
        </authorList>
    </citation>
    <scope>NUCLEOTIDE SEQUENCE [LARGE SCALE GENOMIC DNA]</scope>
    <source>
        <strain evidence="3 4">UAMH 11012</strain>
    </source>
</reference>
<keyword evidence="1" id="KW-0472">Membrane</keyword>
<dbReference type="OrthoDB" id="536881at2759"/>
<dbReference type="EMBL" id="FJOG01000027">
    <property type="protein sequence ID" value="CZR64659.1"/>
    <property type="molecule type" value="Genomic_DNA"/>
</dbReference>
<keyword evidence="1" id="KW-1133">Transmembrane helix</keyword>
<keyword evidence="4" id="KW-1185">Reference proteome</keyword>
<dbReference type="Proteomes" id="UP000184330">
    <property type="component" value="Unassembled WGS sequence"/>
</dbReference>
<gene>
    <name evidence="3" type="ORF">PAC_14557</name>
</gene>
<evidence type="ECO:0008006" key="5">
    <source>
        <dbReference type="Google" id="ProtNLM"/>
    </source>
</evidence>
<feature type="transmembrane region" description="Helical" evidence="1">
    <location>
        <begin position="351"/>
        <end position="373"/>
    </location>
</feature>
<dbReference type="AlphaFoldDB" id="A0A1L7XHY4"/>
<proteinExistence type="predicted"/>
<dbReference type="SUPFAM" id="SSF52058">
    <property type="entry name" value="L domain-like"/>
    <property type="match status" value="1"/>
</dbReference>
<feature type="signal peptide" evidence="2">
    <location>
        <begin position="1"/>
        <end position="22"/>
    </location>
</feature>